<dbReference type="CDD" id="cd07185">
    <property type="entry name" value="OmpA_C-like"/>
    <property type="match status" value="1"/>
</dbReference>
<dbReference type="InterPro" id="IPR050330">
    <property type="entry name" value="Bact_OuterMem_StrucFunc"/>
</dbReference>
<dbReference type="SUPFAM" id="SSF103088">
    <property type="entry name" value="OmpA-like"/>
    <property type="match status" value="1"/>
</dbReference>
<dbReference type="PRINTS" id="PR01021">
    <property type="entry name" value="OMPADOMAIN"/>
</dbReference>
<dbReference type="NCBIfam" id="TIGR03349">
    <property type="entry name" value="IV_VI_DotU"/>
    <property type="match status" value="1"/>
</dbReference>
<evidence type="ECO:0000256" key="3">
    <source>
        <dbReference type="PROSITE-ProRule" id="PRU00473"/>
    </source>
</evidence>
<reference evidence="6 7" key="1">
    <citation type="submission" date="2022-10" db="EMBL/GenBank/DDBJ databases">
        <title>paucibacter sp. hw8 Genome sequencing.</title>
        <authorList>
            <person name="Park S."/>
        </authorList>
    </citation>
    <scope>NUCLEOTIDE SEQUENCE [LARGE SCALE GENOMIC DNA]</scope>
    <source>
        <strain evidence="7">hw8</strain>
    </source>
</reference>
<proteinExistence type="predicted"/>
<organism evidence="6 7">
    <name type="scientific">Roseateles koreensis</name>
    <dbReference type="NCBI Taxonomy" id="2987526"/>
    <lineage>
        <taxon>Bacteria</taxon>
        <taxon>Pseudomonadati</taxon>
        <taxon>Pseudomonadota</taxon>
        <taxon>Betaproteobacteria</taxon>
        <taxon>Burkholderiales</taxon>
        <taxon>Sphaerotilaceae</taxon>
        <taxon>Roseateles</taxon>
    </lineage>
</organism>
<evidence type="ECO:0000256" key="1">
    <source>
        <dbReference type="ARBA" id="ARBA00004442"/>
    </source>
</evidence>
<dbReference type="PROSITE" id="PS51123">
    <property type="entry name" value="OMPA_2"/>
    <property type="match status" value="1"/>
</dbReference>
<dbReference type="Pfam" id="PF09850">
    <property type="entry name" value="DotU"/>
    <property type="match status" value="1"/>
</dbReference>
<dbReference type="InterPro" id="IPR038522">
    <property type="entry name" value="T4/T6SS_DotU_sf"/>
</dbReference>
<evidence type="ECO:0000313" key="7">
    <source>
        <dbReference type="Proteomes" id="UP001219862"/>
    </source>
</evidence>
<dbReference type="EMBL" id="JAQQXS010000011">
    <property type="protein sequence ID" value="MDC8786103.1"/>
    <property type="molecule type" value="Genomic_DNA"/>
</dbReference>
<evidence type="ECO:0000256" key="2">
    <source>
        <dbReference type="ARBA" id="ARBA00023136"/>
    </source>
</evidence>
<feature type="transmembrane region" description="Helical" evidence="4">
    <location>
        <begin position="211"/>
        <end position="231"/>
    </location>
</feature>
<dbReference type="Proteomes" id="UP001219862">
    <property type="component" value="Unassembled WGS sequence"/>
</dbReference>
<keyword evidence="4" id="KW-0812">Transmembrane</keyword>
<dbReference type="InterPro" id="IPR036737">
    <property type="entry name" value="OmpA-like_sf"/>
</dbReference>
<evidence type="ECO:0000313" key="6">
    <source>
        <dbReference type="EMBL" id="MDC8786103.1"/>
    </source>
</evidence>
<keyword evidence="7" id="KW-1185">Reference proteome</keyword>
<name>A0ABT5KT37_9BURK</name>
<feature type="domain" description="OmpA-like" evidence="5">
    <location>
        <begin position="262"/>
        <end position="379"/>
    </location>
</feature>
<dbReference type="Gene3D" id="1.25.40.590">
    <property type="entry name" value="Type IV / VI secretion system, DotU"/>
    <property type="match status" value="1"/>
</dbReference>
<dbReference type="PRINTS" id="PR01023">
    <property type="entry name" value="NAFLGMOTY"/>
</dbReference>
<dbReference type="PANTHER" id="PTHR30329:SF19">
    <property type="entry name" value="OUTER MEMBRANE PROTEIN, OMPA FAMILY"/>
    <property type="match status" value="1"/>
</dbReference>
<dbReference type="RefSeq" id="WP_273597218.1">
    <property type="nucleotide sequence ID" value="NZ_JAQQXS010000011.1"/>
</dbReference>
<gene>
    <name evidence="6" type="primary">icmH</name>
    <name evidence="6" type="ORF">PRZ01_12965</name>
</gene>
<sequence>MSLLHTLMQRLKPAAHLQAQHSYGAAFKPVQADSLADIYKDAIYLALDIQRGLNIQAQSQFRERLLHQLDTSGGTALAANYSSDEVDDARYAVAAYFDEAVLNSDNPLREFWQAQPLQLELYKDNRSGIGFFTRLERLRQSPERNFRLLELYNLCLMLGFEGRYRLEGRETLNTISAGLAQEIARLRGNKATQLAPHAVLKERRRAFHLRVSVWLWPLLALLGLFFGARYLNQDLDERAARLAQDSRQLAQQSVHIKPDIQSVLNAMLKGRSIGFESGRDLLTPAGAAFLDTLLPVLQSEPEARVALNGHTDSLGAPASNQRLSLARAQAVQRYLTQHGIAAERLQAEGFGASQPIAPNTTAEGQAQNRRIEFKVLSTRQAAP</sequence>
<dbReference type="InterPro" id="IPR017732">
    <property type="entry name" value="T4/T6SS_DotU"/>
</dbReference>
<comment type="subcellular location">
    <subcellularLocation>
        <location evidence="1">Cell outer membrane</location>
    </subcellularLocation>
</comment>
<dbReference type="PANTHER" id="PTHR30329">
    <property type="entry name" value="STATOR ELEMENT OF FLAGELLAR MOTOR COMPLEX"/>
    <property type="match status" value="1"/>
</dbReference>
<dbReference type="Gene3D" id="3.30.1330.60">
    <property type="entry name" value="OmpA-like domain"/>
    <property type="match status" value="1"/>
</dbReference>
<keyword evidence="2 3" id="KW-0472">Membrane</keyword>
<protein>
    <submittedName>
        <fullName evidence="6">Type IVB secretion system protein IcmH/DotU</fullName>
    </submittedName>
</protein>
<accession>A0ABT5KT37</accession>
<dbReference type="InterPro" id="IPR006665">
    <property type="entry name" value="OmpA-like"/>
</dbReference>
<dbReference type="InterPro" id="IPR006664">
    <property type="entry name" value="OMP_bac"/>
</dbReference>
<keyword evidence="4" id="KW-1133">Transmembrane helix</keyword>
<dbReference type="Pfam" id="PF00691">
    <property type="entry name" value="OmpA"/>
    <property type="match status" value="1"/>
</dbReference>
<comment type="caution">
    <text evidence="6">The sequence shown here is derived from an EMBL/GenBank/DDBJ whole genome shotgun (WGS) entry which is preliminary data.</text>
</comment>
<evidence type="ECO:0000259" key="5">
    <source>
        <dbReference type="PROSITE" id="PS51123"/>
    </source>
</evidence>
<dbReference type="NCBIfam" id="NF038228">
    <property type="entry name" value="IcmH_DotU_IVB"/>
    <property type="match status" value="1"/>
</dbReference>
<evidence type="ECO:0000256" key="4">
    <source>
        <dbReference type="SAM" id="Phobius"/>
    </source>
</evidence>